<dbReference type="Proteomes" id="UP000649617">
    <property type="component" value="Unassembled WGS sequence"/>
</dbReference>
<keyword evidence="2" id="KW-1185">Reference proteome</keyword>
<dbReference type="OrthoDB" id="434561at2759"/>
<evidence type="ECO:0000313" key="2">
    <source>
        <dbReference type="Proteomes" id="UP000649617"/>
    </source>
</evidence>
<comment type="caution">
    <text evidence="1">The sequence shown here is derived from an EMBL/GenBank/DDBJ whole genome shotgun (WGS) entry which is preliminary data.</text>
</comment>
<sequence>MKKFVKVPYVRHGDPTKKVRNERQKWGLSIQKLFSMKQLALIRFLQKDKILPKYKQCPHCGEKSLTSLQYSNIKGIYAYRCTKKKCMKRTQPHDHHRIFTSGRGNRVTSLVMQVANLFCAILLSMVQTHLLLDVDDKIIARIYTNLDIARASFVVQKEKDITYGNWKDVEADEVDLGKGTFENHSSPLLSTRWEQWGGLVERGRSTSLRLFRLNPKNAKKRAPGPGPIRKRDWKPIAKKHLEGKNVILHTDGARAYKMKLSQVIWEKPRYTKIYKLKLPTGQKLTVKSGTQERVPKMNTHT</sequence>
<organism evidence="1 2">
    <name type="scientific">Symbiodinium pilosum</name>
    <name type="common">Dinoflagellate</name>
    <dbReference type="NCBI Taxonomy" id="2952"/>
    <lineage>
        <taxon>Eukaryota</taxon>
        <taxon>Sar</taxon>
        <taxon>Alveolata</taxon>
        <taxon>Dinophyceae</taxon>
        <taxon>Suessiales</taxon>
        <taxon>Symbiodiniaceae</taxon>
        <taxon>Symbiodinium</taxon>
    </lineage>
</organism>
<dbReference type="EMBL" id="CAJNIZ010019179">
    <property type="protein sequence ID" value="CAE7422532.1"/>
    <property type="molecule type" value="Genomic_DNA"/>
</dbReference>
<dbReference type="AlphaFoldDB" id="A0A812R762"/>
<protein>
    <submittedName>
        <fullName evidence="1">Uncharacterized protein</fullName>
    </submittedName>
</protein>
<gene>
    <name evidence="1" type="ORF">SPIL2461_LOCUS10376</name>
</gene>
<accession>A0A812R762</accession>
<proteinExistence type="predicted"/>
<name>A0A812R762_SYMPI</name>
<reference evidence="1" key="1">
    <citation type="submission" date="2021-02" db="EMBL/GenBank/DDBJ databases">
        <authorList>
            <person name="Dougan E. K."/>
            <person name="Rhodes N."/>
            <person name="Thang M."/>
            <person name="Chan C."/>
        </authorList>
    </citation>
    <scope>NUCLEOTIDE SEQUENCE</scope>
</reference>
<evidence type="ECO:0000313" key="1">
    <source>
        <dbReference type="EMBL" id="CAE7422532.1"/>
    </source>
</evidence>